<dbReference type="GeneID" id="77809780"/>
<protein>
    <submittedName>
        <fullName evidence="2">Uncharacterized protein</fullName>
    </submittedName>
</protein>
<evidence type="ECO:0000256" key="1">
    <source>
        <dbReference type="SAM" id="SignalP"/>
    </source>
</evidence>
<gene>
    <name evidence="2" type="ORF">PtA15_5A153</name>
</gene>
<dbReference type="Proteomes" id="UP001164743">
    <property type="component" value="Chromosome 5A"/>
</dbReference>
<feature type="chain" id="PRO_5046683271" evidence="1">
    <location>
        <begin position="21"/>
        <end position="125"/>
    </location>
</feature>
<accession>A0ABY7CP93</accession>
<dbReference type="RefSeq" id="XP_053020137.1">
    <property type="nucleotide sequence ID" value="XM_053168885.1"/>
</dbReference>
<evidence type="ECO:0000313" key="3">
    <source>
        <dbReference type="Proteomes" id="UP001164743"/>
    </source>
</evidence>
<organism evidence="2 3">
    <name type="scientific">Puccinia triticina</name>
    <dbReference type="NCBI Taxonomy" id="208348"/>
    <lineage>
        <taxon>Eukaryota</taxon>
        <taxon>Fungi</taxon>
        <taxon>Dikarya</taxon>
        <taxon>Basidiomycota</taxon>
        <taxon>Pucciniomycotina</taxon>
        <taxon>Pucciniomycetes</taxon>
        <taxon>Pucciniales</taxon>
        <taxon>Pucciniaceae</taxon>
        <taxon>Puccinia</taxon>
    </lineage>
</organism>
<sequence>MRRAQALHTILFSSFLSVLATQSIMNTYGLLLTVLIQQAVPSLVDPLLKFRGTEGECAPEIITDHAKAQIEVSRHEPKIITWTDILSTSSNEKDSQKTIYDWVEIDEDMVNAEALMTSWKDVSGL</sequence>
<feature type="signal peptide" evidence="1">
    <location>
        <begin position="1"/>
        <end position="20"/>
    </location>
</feature>
<keyword evidence="1" id="KW-0732">Signal</keyword>
<proteinExistence type="predicted"/>
<name>A0ABY7CP93_9BASI</name>
<dbReference type="EMBL" id="CP110425">
    <property type="protein sequence ID" value="WAQ84582.1"/>
    <property type="molecule type" value="Genomic_DNA"/>
</dbReference>
<keyword evidence="3" id="KW-1185">Reference proteome</keyword>
<evidence type="ECO:0000313" key="2">
    <source>
        <dbReference type="EMBL" id="WAQ84582.1"/>
    </source>
</evidence>
<reference evidence="2" key="1">
    <citation type="submission" date="2022-10" db="EMBL/GenBank/DDBJ databases">
        <title>Puccinia triticina Genome sequencing and assembly.</title>
        <authorList>
            <person name="Li C."/>
        </authorList>
    </citation>
    <scope>NUCLEOTIDE SEQUENCE</scope>
    <source>
        <strain evidence="2">Pt15</strain>
    </source>
</reference>